<dbReference type="InterPro" id="IPR050741">
    <property type="entry name" value="Acyl-CoA_dehydrogenase"/>
</dbReference>
<dbReference type="CDD" id="cd00567">
    <property type="entry name" value="ACAD"/>
    <property type="match status" value="1"/>
</dbReference>
<evidence type="ECO:0000259" key="8">
    <source>
        <dbReference type="Pfam" id="PF02770"/>
    </source>
</evidence>
<dbReference type="PANTHER" id="PTHR48083:SF2">
    <property type="entry name" value="MEDIUM-CHAIN SPECIFIC ACYL-COA DEHYDROGENASE, MITOCHONDRIAL"/>
    <property type="match status" value="1"/>
</dbReference>
<proteinExistence type="inferred from homology"/>
<gene>
    <name evidence="10" type="ORF">FHK81_16440</name>
</gene>
<comment type="caution">
    <text evidence="10">The sequence shown here is derived from an EMBL/GenBank/DDBJ whole genome shotgun (WGS) entry which is preliminary data.</text>
</comment>
<reference evidence="10 11" key="1">
    <citation type="submission" date="2019-07" db="EMBL/GenBank/DDBJ databases">
        <title>The pathways for chlorine oxyanion respiration interact through the shared metabolite chlorate.</title>
        <authorList>
            <person name="Barnum T.P."/>
            <person name="Cheng Y."/>
            <person name="Hill K.A."/>
            <person name="Lucas L.N."/>
            <person name="Carlson H.K."/>
            <person name="Coates J.D."/>
        </authorList>
    </citation>
    <scope>NUCLEOTIDE SEQUENCE [LARGE SCALE GENOMIC DNA]</scope>
    <source>
        <strain evidence="10">UCB</strain>
    </source>
</reference>
<dbReference type="Pfam" id="PF02770">
    <property type="entry name" value="Acyl-CoA_dh_M"/>
    <property type="match status" value="1"/>
</dbReference>
<dbReference type="PANTHER" id="PTHR48083">
    <property type="entry name" value="MEDIUM-CHAIN SPECIFIC ACYL-COA DEHYDROGENASE, MITOCHONDRIAL-RELATED"/>
    <property type="match status" value="1"/>
</dbReference>
<evidence type="ECO:0000256" key="1">
    <source>
        <dbReference type="ARBA" id="ARBA00001974"/>
    </source>
</evidence>
<dbReference type="AlphaFoldDB" id="A0A558B2E7"/>
<dbReference type="Proteomes" id="UP000319142">
    <property type="component" value="Unassembled WGS sequence"/>
</dbReference>
<dbReference type="InterPro" id="IPR037069">
    <property type="entry name" value="AcylCoA_DH/ox_N_sf"/>
</dbReference>
<dbReference type="InterPro" id="IPR009100">
    <property type="entry name" value="AcylCoA_DH/oxidase_NM_dom_sf"/>
</dbReference>
<dbReference type="GO" id="GO:0005737">
    <property type="term" value="C:cytoplasm"/>
    <property type="evidence" value="ECO:0007669"/>
    <property type="project" value="TreeGrafter"/>
</dbReference>
<dbReference type="FunFam" id="1.20.140.10:FF:000001">
    <property type="entry name" value="Acyl-CoA dehydrogenase"/>
    <property type="match status" value="1"/>
</dbReference>
<dbReference type="Gene3D" id="1.20.140.10">
    <property type="entry name" value="Butyryl-CoA Dehydrogenase, subunit A, domain 3"/>
    <property type="match status" value="1"/>
</dbReference>
<evidence type="ECO:0000256" key="4">
    <source>
        <dbReference type="ARBA" id="ARBA00022827"/>
    </source>
</evidence>
<accession>A0A558B2E7</accession>
<comment type="similarity">
    <text evidence="2 6">Belongs to the acyl-CoA dehydrogenase family.</text>
</comment>
<evidence type="ECO:0000313" key="11">
    <source>
        <dbReference type="Proteomes" id="UP000319142"/>
    </source>
</evidence>
<dbReference type="InterPro" id="IPR036250">
    <property type="entry name" value="AcylCo_DH-like_C"/>
</dbReference>
<dbReference type="Gene3D" id="1.10.540.10">
    <property type="entry name" value="Acyl-CoA dehydrogenase/oxidase, N-terminal domain"/>
    <property type="match status" value="1"/>
</dbReference>
<evidence type="ECO:0000259" key="9">
    <source>
        <dbReference type="Pfam" id="PF02771"/>
    </source>
</evidence>
<evidence type="ECO:0000313" key="10">
    <source>
        <dbReference type="EMBL" id="TVT30686.1"/>
    </source>
</evidence>
<dbReference type="Pfam" id="PF00441">
    <property type="entry name" value="Acyl-CoA_dh_1"/>
    <property type="match status" value="1"/>
</dbReference>
<dbReference type="FunFam" id="2.40.110.10:FF:000002">
    <property type="entry name" value="Acyl-CoA dehydrogenase fadE12"/>
    <property type="match status" value="1"/>
</dbReference>
<dbReference type="InterPro" id="IPR006091">
    <property type="entry name" value="Acyl-CoA_Oxase/DH_mid-dom"/>
</dbReference>
<dbReference type="EMBL" id="VMRX01000055">
    <property type="protein sequence ID" value="TVT30686.1"/>
    <property type="molecule type" value="Genomic_DNA"/>
</dbReference>
<dbReference type="SUPFAM" id="SSF56645">
    <property type="entry name" value="Acyl-CoA dehydrogenase NM domain-like"/>
    <property type="match status" value="1"/>
</dbReference>
<organism evidence="10 11">
    <name type="scientific">Marinobacter vinifirmus</name>
    <dbReference type="NCBI Taxonomy" id="355591"/>
    <lineage>
        <taxon>Bacteria</taxon>
        <taxon>Pseudomonadati</taxon>
        <taxon>Pseudomonadota</taxon>
        <taxon>Gammaproteobacteria</taxon>
        <taxon>Pseudomonadales</taxon>
        <taxon>Marinobacteraceae</taxon>
        <taxon>Marinobacter</taxon>
    </lineage>
</organism>
<keyword evidence="3 6" id="KW-0285">Flavoprotein</keyword>
<feature type="domain" description="Acyl-CoA dehydrogenase/oxidase N-terminal" evidence="9">
    <location>
        <begin position="9"/>
        <end position="142"/>
    </location>
</feature>
<dbReference type="Gene3D" id="2.40.110.10">
    <property type="entry name" value="Butyryl-CoA Dehydrogenase, subunit A, domain 2"/>
    <property type="match status" value="1"/>
</dbReference>
<dbReference type="GO" id="GO:0033539">
    <property type="term" value="P:fatty acid beta-oxidation using acyl-CoA dehydrogenase"/>
    <property type="evidence" value="ECO:0007669"/>
    <property type="project" value="TreeGrafter"/>
</dbReference>
<evidence type="ECO:0000256" key="2">
    <source>
        <dbReference type="ARBA" id="ARBA00009347"/>
    </source>
</evidence>
<dbReference type="InterPro" id="IPR046373">
    <property type="entry name" value="Acyl-CoA_Oxase/DH_mid-dom_sf"/>
</dbReference>
<feature type="domain" description="Acyl-CoA oxidase/dehydrogenase middle" evidence="8">
    <location>
        <begin position="146"/>
        <end position="244"/>
    </location>
</feature>
<evidence type="ECO:0000259" key="7">
    <source>
        <dbReference type="Pfam" id="PF00441"/>
    </source>
</evidence>
<protein>
    <submittedName>
        <fullName evidence="10">Acyl-CoA dehydrogenase</fullName>
    </submittedName>
</protein>
<comment type="cofactor">
    <cofactor evidence="1 6">
        <name>FAD</name>
        <dbReference type="ChEBI" id="CHEBI:57692"/>
    </cofactor>
</comment>
<feature type="domain" description="Acyl-CoA dehydrogenase/oxidase C-terminal" evidence="7">
    <location>
        <begin position="257"/>
        <end position="405"/>
    </location>
</feature>
<keyword evidence="5 6" id="KW-0560">Oxidoreductase</keyword>
<dbReference type="GO" id="GO:0003995">
    <property type="term" value="F:acyl-CoA dehydrogenase activity"/>
    <property type="evidence" value="ECO:0007669"/>
    <property type="project" value="TreeGrafter"/>
</dbReference>
<sequence length="411" mass="45442">MTDFQIPEDIHAVIDSLLRFIEREVLPIEREHGSILDDERDRYQRDGRLVPEALVLRRRVRNLSYEAGFYTMFGAEELGGGGLGATAAAYVHEAMNRRFGPGHSLVKEIVIPSAFTNGLSPVLRFLSPALRERYLIDIARGDKTLCFGLSEPDAGSDVFNMKTRAVLEGDEWILNGTKQWITNAPYADYGMIFAVTDPDRFKARKGGVTGFFIDTRGEGFKVTSTIPLMGHLGADIGIVSLENVRVPADHVLGTVHEGFDVAMSGVGTGRLGMAGSCVGLAEWALDRGLDYAKQRVTFGKPIREHQAIQMHLAECAMDIYAAKNMVLNCAWRVDAGHKPTKELSMCKAFATEMLFRVMDRIISVHGAMGLTNELQLEEGLRLARILRVPDGTGEIQRRTIARKLLAGDTDF</sequence>
<name>A0A558B2E7_9GAMM</name>
<evidence type="ECO:0000256" key="6">
    <source>
        <dbReference type="RuleBase" id="RU362125"/>
    </source>
</evidence>
<dbReference type="GO" id="GO:0050660">
    <property type="term" value="F:flavin adenine dinucleotide binding"/>
    <property type="evidence" value="ECO:0007669"/>
    <property type="project" value="InterPro"/>
</dbReference>
<dbReference type="SUPFAM" id="SSF47203">
    <property type="entry name" value="Acyl-CoA dehydrogenase C-terminal domain-like"/>
    <property type="match status" value="1"/>
</dbReference>
<dbReference type="InterPro" id="IPR013786">
    <property type="entry name" value="AcylCoA_DH/ox_N"/>
</dbReference>
<dbReference type="Pfam" id="PF02771">
    <property type="entry name" value="Acyl-CoA_dh_N"/>
    <property type="match status" value="1"/>
</dbReference>
<dbReference type="RefSeq" id="WP_273135131.1">
    <property type="nucleotide sequence ID" value="NZ_VMRX01000055.1"/>
</dbReference>
<dbReference type="InterPro" id="IPR009075">
    <property type="entry name" value="AcylCo_DH/oxidase_C"/>
</dbReference>
<evidence type="ECO:0000256" key="3">
    <source>
        <dbReference type="ARBA" id="ARBA00022630"/>
    </source>
</evidence>
<evidence type="ECO:0000256" key="5">
    <source>
        <dbReference type="ARBA" id="ARBA00023002"/>
    </source>
</evidence>
<keyword evidence="4 6" id="KW-0274">FAD</keyword>